<dbReference type="AlphaFoldDB" id="A0AA51N583"/>
<keyword evidence="2" id="KW-1185">Reference proteome</keyword>
<dbReference type="Proteomes" id="UP001244443">
    <property type="component" value="Chromosome"/>
</dbReference>
<accession>A0AA51N583</accession>
<evidence type="ECO:0000313" key="2">
    <source>
        <dbReference type="Proteomes" id="UP001244443"/>
    </source>
</evidence>
<evidence type="ECO:0000313" key="1">
    <source>
        <dbReference type="EMBL" id="WMN06333.1"/>
    </source>
</evidence>
<gene>
    <name evidence="1" type="ORF">QYS48_32235</name>
</gene>
<evidence type="ECO:0008006" key="3">
    <source>
        <dbReference type="Google" id="ProtNLM"/>
    </source>
</evidence>
<dbReference type="RefSeq" id="WP_308356124.1">
    <property type="nucleotide sequence ID" value="NZ_CP129970.2"/>
</dbReference>
<dbReference type="EMBL" id="CP129970">
    <property type="protein sequence ID" value="WMN06333.1"/>
    <property type="molecule type" value="Genomic_DNA"/>
</dbReference>
<proteinExistence type="predicted"/>
<name>A0AA51N583_9BACT</name>
<organism evidence="1 2">
    <name type="scientific">Marivirga arenosa</name>
    <dbReference type="NCBI Taxonomy" id="3059076"/>
    <lineage>
        <taxon>Bacteria</taxon>
        <taxon>Pseudomonadati</taxon>
        <taxon>Bacteroidota</taxon>
        <taxon>Cytophagia</taxon>
        <taxon>Cytophagales</taxon>
        <taxon>Marivirgaceae</taxon>
        <taxon>Marivirga</taxon>
    </lineage>
</organism>
<sequence length="241" mass="28363">MRSLKLIPLLLIIFFITSCNYTTPPEMLFGNWYIASVKANGHNMTSDYLDENTRYLVFEEEGTYQIGLLDTASEKSWLIHPDKNELVMMQGTPFDDTKTWKVKAADNLVFLNDKHNHFQIELKRKKELPKLEIMQEEALVGKWIIDKVTVNGYNNTDKYAFPNRWILLADDGRFYNGNEKGDQNVGFWKANSSLTKLDFFDQKTKQNSFISFNIANNTIWYEKQREDRNQPQVRVYFKKSE</sequence>
<dbReference type="PROSITE" id="PS51257">
    <property type="entry name" value="PROKAR_LIPOPROTEIN"/>
    <property type="match status" value="1"/>
</dbReference>
<protein>
    <recommendedName>
        <fullName evidence="3">Lipocalin-like domain-containing protein</fullName>
    </recommendedName>
</protein>
<reference evidence="1" key="1">
    <citation type="submission" date="2023-08" db="EMBL/GenBank/DDBJ databases">
        <title>Comparative genomics and taxonomic characterization of three novel marine species of genus Marivirga.</title>
        <authorList>
            <person name="Muhammad N."/>
            <person name="Kim S.-G."/>
        </authorList>
    </citation>
    <scope>NUCLEOTIDE SEQUENCE [LARGE SCALE GENOMIC DNA]</scope>
    <source>
        <strain evidence="1">ABR2-2</strain>
    </source>
</reference>